<keyword evidence="2" id="KW-1185">Reference proteome</keyword>
<dbReference type="SUPFAM" id="SSF52788">
    <property type="entry name" value="Phosphotyrosine protein phosphatases I"/>
    <property type="match status" value="1"/>
</dbReference>
<dbReference type="EMBL" id="CP003346">
    <property type="protein sequence ID" value="AGA77273.1"/>
    <property type="molecule type" value="Genomic_DNA"/>
</dbReference>
<dbReference type="PANTHER" id="PTHR43428">
    <property type="entry name" value="ARSENATE REDUCTASE"/>
    <property type="match status" value="1"/>
</dbReference>
<dbReference type="RefSeq" id="WP_015264837.1">
    <property type="nucleotide sequence ID" value="NC_019904.1"/>
</dbReference>
<reference evidence="2" key="1">
    <citation type="submission" date="2012-02" db="EMBL/GenBank/DDBJ databases">
        <title>The complete genome of Echinicola vietnamensis DSM 17526.</title>
        <authorList>
            <person name="Lucas S."/>
            <person name="Copeland A."/>
            <person name="Lapidus A."/>
            <person name="Glavina del Rio T."/>
            <person name="Dalin E."/>
            <person name="Tice H."/>
            <person name="Bruce D."/>
            <person name="Goodwin L."/>
            <person name="Pitluck S."/>
            <person name="Peters L."/>
            <person name="Ovchinnikova G."/>
            <person name="Teshima H."/>
            <person name="Kyrpides N."/>
            <person name="Mavromatis K."/>
            <person name="Ivanova N."/>
            <person name="Brettin T."/>
            <person name="Detter J.C."/>
            <person name="Han C."/>
            <person name="Larimer F."/>
            <person name="Land M."/>
            <person name="Hauser L."/>
            <person name="Markowitz V."/>
            <person name="Cheng J.-F."/>
            <person name="Hugenholtz P."/>
            <person name="Woyke T."/>
            <person name="Wu D."/>
            <person name="Brambilla E."/>
            <person name="Klenk H.-P."/>
            <person name="Eisen J.A."/>
        </authorList>
    </citation>
    <scope>NUCLEOTIDE SEQUENCE [LARGE SCALE GENOMIC DNA]</scope>
    <source>
        <strain evidence="2">DSM 17526 / LMG 23754 / KMM 6221</strain>
    </source>
</reference>
<dbReference type="KEGG" id="evi:Echvi_1002"/>
<dbReference type="Gene3D" id="3.40.50.2300">
    <property type="match status" value="1"/>
</dbReference>
<accession>L0FW54</accession>
<dbReference type="AlphaFoldDB" id="L0FW54"/>
<protein>
    <submittedName>
        <fullName evidence="1">Protein-tyrosine-phosphatase</fullName>
    </submittedName>
</protein>
<gene>
    <name evidence="1" type="ordered locus">Echvi_1002</name>
</gene>
<dbReference type="STRING" id="926556.Echvi_1002"/>
<evidence type="ECO:0000313" key="1">
    <source>
        <dbReference type="EMBL" id="AGA77273.1"/>
    </source>
</evidence>
<dbReference type="eggNOG" id="COG0394">
    <property type="taxonomic scope" value="Bacteria"/>
</dbReference>
<dbReference type="PANTHER" id="PTHR43428:SF1">
    <property type="entry name" value="ARSENATE REDUCTASE"/>
    <property type="match status" value="1"/>
</dbReference>
<proteinExistence type="predicted"/>
<dbReference type="Proteomes" id="UP000010796">
    <property type="component" value="Chromosome"/>
</dbReference>
<dbReference type="PATRIC" id="fig|926556.3.peg.1037"/>
<dbReference type="InterPro" id="IPR036196">
    <property type="entry name" value="Ptyr_pPase_sf"/>
</dbReference>
<organism evidence="1 2">
    <name type="scientific">Echinicola vietnamensis (strain DSM 17526 / LMG 23754 / KMM 6221)</name>
    <dbReference type="NCBI Taxonomy" id="926556"/>
    <lineage>
        <taxon>Bacteria</taxon>
        <taxon>Pseudomonadati</taxon>
        <taxon>Bacteroidota</taxon>
        <taxon>Cytophagia</taxon>
        <taxon>Cytophagales</taxon>
        <taxon>Cyclobacteriaceae</taxon>
        <taxon>Echinicola</taxon>
    </lineage>
</organism>
<dbReference type="HOGENOM" id="CLU_093779_0_0_10"/>
<name>L0FW54_ECHVK</name>
<sequence>MNKNHMLLEALNASITEVSSLPISEDRKQILVPLVEYIQRKSENCESIQLNFICTHNSRRSHLAQTWAQVMAYYWDIPQVTCYSGGTAATALFPTVAETLSNQGFKVTKLQDEGSNPVYSLKYAGNAHPVIGFSKKWDDTFNPDADFAAIMTCSQADEGCPFIAGAAQRMAITYEDPKAFDGTAEQSKKYLERSLQIASEMYYVFSNINKQS</sequence>
<evidence type="ECO:0000313" key="2">
    <source>
        <dbReference type="Proteomes" id="UP000010796"/>
    </source>
</evidence>